<dbReference type="GeneID" id="68098355"/>
<dbReference type="Pfam" id="PF13475">
    <property type="entry name" value="DUF4116"/>
    <property type="match status" value="5"/>
</dbReference>
<dbReference type="AlphaFoldDB" id="A0AA88GQ40"/>
<evidence type="ECO:0000259" key="1">
    <source>
        <dbReference type="Pfam" id="PF13475"/>
    </source>
</evidence>
<keyword evidence="3" id="KW-1185">Reference proteome</keyword>
<organism evidence="2 3">
    <name type="scientific">Naegleria lovaniensis</name>
    <name type="common">Amoeba</name>
    <dbReference type="NCBI Taxonomy" id="51637"/>
    <lineage>
        <taxon>Eukaryota</taxon>
        <taxon>Discoba</taxon>
        <taxon>Heterolobosea</taxon>
        <taxon>Tetramitia</taxon>
        <taxon>Eutetramitia</taxon>
        <taxon>Vahlkampfiidae</taxon>
        <taxon>Naegleria</taxon>
    </lineage>
</organism>
<proteinExistence type="predicted"/>
<comment type="caution">
    <text evidence="2">The sequence shown here is derived from an EMBL/GenBank/DDBJ whole genome shotgun (WGS) entry which is preliminary data.</text>
</comment>
<dbReference type="RefSeq" id="XP_044547787.1">
    <property type="nucleotide sequence ID" value="XM_044695702.1"/>
</dbReference>
<dbReference type="EMBL" id="PYSW02000025">
    <property type="protein sequence ID" value="KAG2382108.1"/>
    <property type="molecule type" value="Genomic_DNA"/>
</dbReference>
<reference evidence="2 3" key="1">
    <citation type="journal article" date="2018" name="BMC Genomics">
        <title>The genome of Naegleria lovaniensis, the basis for a comparative approach to unravel pathogenicity factors of the human pathogenic amoeba N. fowleri.</title>
        <authorList>
            <person name="Liechti N."/>
            <person name="Schurch N."/>
            <person name="Bruggmann R."/>
            <person name="Wittwer M."/>
        </authorList>
    </citation>
    <scope>NUCLEOTIDE SEQUENCE [LARGE SCALE GENOMIC DNA]</scope>
    <source>
        <strain evidence="2 3">ATCC 30569</strain>
    </source>
</reference>
<feature type="domain" description="DUF4116" evidence="1">
    <location>
        <begin position="191"/>
        <end position="238"/>
    </location>
</feature>
<dbReference type="InterPro" id="IPR025197">
    <property type="entry name" value="DUF4116"/>
</dbReference>
<gene>
    <name evidence="2" type="ORF">C9374_005900</name>
</gene>
<feature type="domain" description="DUF4116" evidence="1">
    <location>
        <begin position="316"/>
        <end position="363"/>
    </location>
</feature>
<evidence type="ECO:0000313" key="3">
    <source>
        <dbReference type="Proteomes" id="UP000816034"/>
    </source>
</evidence>
<feature type="domain" description="DUF4116" evidence="1">
    <location>
        <begin position="267"/>
        <end position="314"/>
    </location>
</feature>
<name>A0AA88GQ40_NAELO</name>
<sequence>MIQRDSIGSPENDGQEYYFNDVEASRVTKKQKVILTRTNVDENVRIILVDFSNSLHRVDDGKQCLDENRKWELLLKHKFSLQQQGKLKWLFNRELKYQNFFPVEFMNDPKFVLNHIQKYDYGLEYASKRLQQDTNFVLQIFQLKGSTILADRSELSFTTRSIRNDPQVGICVGSSSTQRKSSSLYLPSLQDKEIMLTAVRQYGELLDCAKKDLNNDTEILFEAIKQNKRALRWVPKNLLRTSDFMLKCLQIIFPEFETLDSFDYSKKEIVAKLVSEFGFLLEFASPELKNNRDVVSNAVRNDGFSLKYASNELKNDMEIAYLAVAQNGCALQHVSHELRGDKNLVLAAVNQNGNSLDSASVALQSDKEIVLAAVTKSGHALYHASKELKRDRQVALAAVRQNGYALKYMADHLTCDQEIVLEAVRTTDQAFQYGSSELFADQQFLLQLIQFGCKDAFFYAPDKFAHDKEFLSIAIQLNSVATIKSYNRRFGIKTSNKDMVLQAVKKDGFALSAANKELQQDPELVREALKCNGYVLGYSDELYQARMEQCYDGVYLENY</sequence>
<evidence type="ECO:0000313" key="2">
    <source>
        <dbReference type="EMBL" id="KAG2382108.1"/>
    </source>
</evidence>
<protein>
    <recommendedName>
        <fullName evidence="1">DUF4116 domain-containing protein</fullName>
    </recommendedName>
</protein>
<accession>A0AA88GQ40</accession>
<feature type="domain" description="DUF4116" evidence="1">
    <location>
        <begin position="366"/>
        <end position="413"/>
    </location>
</feature>
<dbReference type="Proteomes" id="UP000816034">
    <property type="component" value="Unassembled WGS sequence"/>
</dbReference>
<feature type="domain" description="DUF4116" evidence="1">
    <location>
        <begin position="496"/>
        <end position="541"/>
    </location>
</feature>